<comment type="caution">
    <text evidence="2">The sequence shown here is derived from an EMBL/GenBank/DDBJ whole genome shotgun (WGS) entry which is preliminary data.</text>
</comment>
<dbReference type="Proteomes" id="UP000635606">
    <property type="component" value="Unassembled WGS sequence"/>
</dbReference>
<dbReference type="Pfam" id="PF08241">
    <property type="entry name" value="Methyltransf_11"/>
    <property type="match status" value="1"/>
</dbReference>
<protein>
    <submittedName>
        <fullName evidence="2">Methyltransferase</fullName>
    </submittedName>
</protein>
<keyword evidence="2" id="KW-0489">Methyltransferase</keyword>
<dbReference type="GO" id="GO:0032259">
    <property type="term" value="P:methylation"/>
    <property type="evidence" value="ECO:0007669"/>
    <property type="project" value="UniProtKB-KW"/>
</dbReference>
<dbReference type="Gene3D" id="3.40.50.150">
    <property type="entry name" value="Vaccinia Virus protein VP39"/>
    <property type="match status" value="1"/>
</dbReference>
<dbReference type="InterPro" id="IPR013216">
    <property type="entry name" value="Methyltransf_11"/>
</dbReference>
<gene>
    <name evidence="2" type="ORF">Voc01_035670</name>
</gene>
<dbReference type="CDD" id="cd02440">
    <property type="entry name" value="AdoMet_MTases"/>
    <property type="match status" value="1"/>
</dbReference>
<accession>A0A8J4EAT3</accession>
<sequence>MDRTNSVVWAVLRQELDRADRPLAIVDVGGGTGGFAVPLARAGHRVTVVDASPDALAALTRRVAEDTGTVHSGGISAVQGDVDTLGDVVEPGTADLVLCHSVLEVVDDPATAVKAIAAALRPGGAASVVVANRAAAVLARAINGHLDAAHALLTSPSGSTGDTDRLRRRFDAASASALLASAGLAVEQIHGVRVIADLVPGVALDSEHEQVRAIETLAATLPPYRDVATQLHLLARQP</sequence>
<organism evidence="2 3">
    <name type="scientific">Virgisporangium ochraceum</name>
    <dbReference type="NCBI Taxonomy" id="65505"/>
    <lineage>
        <taxon>Bacteria</taxon>
        <taxon>Bacillati</taxon>
        <taxon>Actinomycetota</taxon>
        <taxon>Actinomycetes</taxon>
        <taxon>Micromonosporales</taxon>
        <taxon>Micromonosporaceae</taxon>
        <taxon>Virgisporangium</taxon>
    </lineage>
</organism>
<keyword evidence="2" id="KW-0808">Transferase</keyword>
<evidence type="ECO:0000259" key="1">
    <source>
        <dbReference type="Pfam" id="PF08241"/>
    </source>
</evidence>
<name>A0A8J4EAT3_9ACTN</name>
<keyword evidence="3" id="KW-1185">Reference proteome</keyword>
<reference evidence="2" key="1">
    <citation type="submission" date="2021-01" db="EMBL/GenBank/DDBJ databases">
        <title>Whole genome shotgun sequence of Virgisporangium ochraceum NBRC 16418.</title>
        <authorList>
            <person name="Komaki H."/>
            <person name="Tamura T."/>
        </authorList>
    </citation>
    <scope>NUCLEOTIDE SEQUENCE</scope>
    <source>
        <strain evidence="2">NBRC 16418</strain>
    </source>
</reference>
<evidence type="ECO:0000313" key="3">
    <source>
        <dbReference type="Proteomes" id="UP000635606"/>
    </source>
</evidence>
<dbReference type="PANTHER" id="PTHR43861">
    <property type="entry name" value="TRANS-ACONITATE 2-METHYLTRANSFERASE-RELATED"/>
    <property type="match status" value="1"/>
</dbReference>
<dbReference type="GO" id="GO:0008757">
    <property type="term" value="F:S-adenosylmethionine-dependent methyltransferase activity"/>
    <property type="evidence" value="ECO:0007669"/>
    <property type="project" value="InterPro"/>
</dbReference>
<feature type="domain" description="Methyltransferase type 11" evidence="1">
    <location>
        <begin position="26"/>
        <end position="126"/>
    </location>
</feature>
<dbReference type="AlphaFoldDB" id="A0A8J4EAT3"/>
<dbReference type="SUPFAM" id="SSF53335">
    <property type="entry name" value="S-adenosyl-L-methionine-dependent methyltransferases"/>
    <property type="match status" value="1"/>
</dbReference>
<proteinExistence type="predicted"/>
<dbReference type="InterPro" id="IPR029063">
    <property type="entry name" value="SAM-dependent_MTases_sf"/>
</dbReference>
<dbReference type="EMBL" id="BOPH01000045">
    <property type="protein sequence ID" value="GIJ68650.1"/>
    <property type="molecule type" value="Genomic_DNA"/>
</dbReference>
<evidence type="ECO:0000313" key="2">
    <source>
        <dbReference type="EMBL" id="GIJ68650.1"/>
    </source>
</evidence>
<dbReference type="RefSeq" id="WP_203928596.1">
    <property type="nucleotide sequence ID" value="NZ_BOPH01000045.1"/>
</dbReference>